<keyword evidence="2" id="KW-1185">Reference proteome</keyword>
<dbReference type="Proteomes" id="UP001143480">
    <property type="component" value="Unassembled WGS sequence"/>
</dbReference>
<reference evidence="1" key="2">
    <citation type="submission" date="2023-01" db="EMBL/GenBank/DDBJ databases">
        <authorList>
            <person name="Sun Q."/>
            <person name="Evtushenko L."/>
        </authorList>
    </citation>
    <scope>NUCLEOTIDE SEQUENCE</scope>
    <source>
        <strain evidence="1">VKM Ac-1321</strain>
    </source>
</reference>
<sequence length="49" mass="5321">MDTAFGLPGDGISRLRVSPVLRTHDEQEVHLDAGGFTAVARGKINELWS</sequence>
<dbReference type="EMBL" id="BSFP01000005">
    <property type="protein sequence ID" value="GLK99896.1"/>
    <property type="molecule type" value="Genomic_DNA"/>
</dbReference>
<proteinExistence type="predicted"/>
<protein>
    <submittedName>
        <fullName evidence="1">Uncharacterized protein</fullName>
    </submittedName>
</protein>
<organism evidence="1 2">
    <name type="scientific">Dactylosporangium matsuzakiense</name>
    <dbReference type="NCBI Taxonomy" id="53360"/>
    <lineage>
        <taxon>Bacteria</taxon>
        <taxon>Bacillati</taxon>
        <taxon>Actinomycetota</taxon>
        <taxon>Actinomycetes</taxon>
        <taxon>Micromonosporales</taxon>
        <taxon>Micromonosporaceae</taxon>
        <taxon>Dactylosporangium</taxon>
    </lineage>
</organism>
<evidence type="ECO:0000313" key="2">
    <source>
        <dbReference type="Proteomes" id="UP001143480"/>
    </source>
</evidence>
<gene>
    <name evidence="1" type="ORF">GCM10017581_016370</name>
</gene>
<dbReference type="RefSeq" id="WP_261959788.1">
    <property type="nucleotide sequence ID" value="NZ_BAAAXA010000001.1"/>
</dbReference>
<comment type="caution">
    <text evidence="1">The sequence shown here is derived from an EMBL/GenBank/DDBJ whole genome shotgun (WGS) entry which is preliminary data.</text>
</comment>
<reference evidence="1" key="1">
    <citation type="journal article" date="2014" name="Int. J. Syst. Evol. Microbiol.">
        <title>Complete genome sequence of Corynebacterium casei LMG S-19264T (=DSM 44701T), isolated from a smear-ripened cheese.</title>
        <authorList>
            <consortium name="US DOE Joint Genome Institute (JGI-PGF)"/>
            <person name="Walter F."/>
            <person name="Albersmeier A."/>
            <person name="Kalinowski J."/>
            <person name="Ruckert C."/>
        </authorList>
    </citation>
    <scope>NUCLEOTIDE SEQUENCE</scope>
    <source>
        <strain evidence="1">VKM Ac-1321</strain>
    </source>
</reference>
<evidence type="ECO:0000313" key="1">
    <source>
        <dbReference type="EMBL" id="GLK99896.1"/>
    </source>
</evidence>
<accession>A0A9W6KD36</accession>
<dbReference type="AlphaFoldDB" id="A0A9W6KD36"/>
<name>A0A9W6KD36_9ACTN</name>